<name>A0A934VQK0_9BACT</name>
<evidence type="ECO:0000256" key="4">
    <source>
        <dbReference type="ARBA" id="ARBA00005072"/>
    </source>
</evidence>
<dbReference type="InterPro" id="IPR043132">
    <property type="entry name" value="BCAT-like_C"/>
</dbReference>
<keyword evidence="13" id="KW-0808">Transferase</keyword>
<evidence type="ECO:0000256" key="11">
    <source>
        <dbReference type="RuleBase" id="RU004106"/>
    </source>
</evidence>
<dbReference type="InterPro" id="IPR050571">
    <property type="entry name" value="Class-IV_PLP-Dep_Aminotrnsfr"/>
</dbReference>
<proteinExistence type="inferred from homology"/>
<sequence>MRDPTTSPGMVTLWQDGRWIKEGEFSINPGDRGLLHGLGLFETILAVDGNPKFLGKHLRRLRESCQRLGWKSLEYSFESIIRELLQRNQLEIGRAKVRLALTAGSGSIRDLNSGANRSVWLTAEAAGTEMESIAVDISPWVRNERSPLSGLKCASYAENLLALEHARNAGFEETLFLNTSGKVCEAATANVFAVVAGKLFTPQLSSGCLPGITRAVVLELARQLGIDAREADIDLGTLVSATEVFLTSSVQGPVPVCRIGERRLAIGTLFHRIRGAWTGRVEPNSEWR</sequence>
<dbReference type="InterPro" id="IPR018300">
    <property type="entry name" value="Aminotrans_IV_CS"/>
</dbReference>
<evidence type="ECO:0000313" key="13">
    <source>
        <dbReference type="EMBL" id="MBK1882171.1"/>
    </source>
</evidence>
<protein>
    <recommendedName>
        <fullName evidence="6">branched-chain-amino-acid transaminase</fullName>
        <ecNumber evidence="6">2.6.1.42</ecNumber>
    </recommendedName>
</protein>
<evidence type="ECO:0000256" key="1">
    <source>
        <dbReference type="ARBA" id="ARBA00001933"/>
    </source>
</evidence>
<evidence type="ECO:0000313" key="14">
    <source>
        <dbReference type="Proteomes" id="UP000603141"/>
    </source>
</evidence>
<evidence type="ECO:0000256" key="6">
    <source>
        <dbReference type="ARBA" id="ARBA00013053"/>
    </source>
</evidence>
<dbReference type="SUPFAM" id="SSF56752">
    <property type="entry name" value="D-aminoacid aminotransferase-like PLP-dependent enzymes"/>
    <property type="match status" value="1"/>
</dbReference>
<evidence type="ECO:0000256" key="7">
    <source>
        <dbReference type="ARBA" id="ARBA00022898"/>
    </source>
</evidence>
<dbReference type="GO" id="GO:0008652">
    <property type="term" value="P:amino acid biosynthetic process"/>
    <property type="evidence" value="ECO:0007669"/>
    <property type="project" value="UniProtKB-ARBA"/>
</dbReference>
<comment type="pathway">
    <text evidence="4">Amino-acid biosynthesis; L-leucine biosynthesis; L-leucine from 3-methyl-2-oxobutanoate: step 4/4.</text>
</comment>
<dbReference type="PANTHER" id="PTHR42743">
    <property type="entry name" value="AMINO-ACID AMINOTRANSFERASE"/>
    <property type="match status" value="1"/>
</dbReference>
<dbReference type="InterPro" id="IPR043131">
    <property type="entry name" value="BCAT-like_N"/>
</dbReference>
<evidence type="ECO:0000256" key="12">
    <source>
        <dbReference type="RuleBase" id="RU004516"/>
    </source>
</evidence>
<dbReference type="Pfam" id="PF01063">
    <property type="entry name" value="Aminotran_4"/>
    <property type="match status" value="1"/>
</dbReference>
<organism evidence="13 14">
    <name type="scientific">Luteolibacter pohnpeiensis</name>
    <dbReference type="NCBI Taxonomy" id="454153"/>
    <lineage>
        <taxon>Bacteria</taxon>
        <taxon>Pseudomonadati</taxon>
        <taxon>Verrucomicrobiota</taxon>
        <taxon>Verrucomicrobiia</taxon>
        <taxon>Verrucomicrobiales</taxon>
        <taxon>Verrucomicrobiaceae</taxon>
        <taxon>Luteolibacter</taxon>
    </lineage>
</organism>
<evidence type="ECO:0000256" key="2">
    <source>
        <dbReference type="ARBA" id="ARBA00004824"/>
    </source>
</evidence>
<keyword evidence="13" id="KW-0032">Aminotransferase</keyword>
<comment type="cofactor">
    <cofactor evidence="1 12">
        <name>pyridoxal 5'-phosphate</name>
        <dbReference type="ChEBI" id="CHEBI:597326"/>
    </cofactor>
</comment>
<dbReference type="GO" id="GO:0005829">
    <property type="term" value="C:cytosol"/>
    <property type="evidence" value="ECO:0007669"/>
    <property type="project" value="TreeGrafter"/>
</dbReference>
<dbReference type="Gene3D" id="3.20.10.10">
    <property type="entry name" value="D-amino Acid Aminotransferase, subunit A, domain 2"/>
    <property type="match status" value="1"/>
</dbReference>
<comment type="pathway">
    <text evidence="2">Amino-acid biosynthesis; L-isoleucine biosynthesis; L-isoleucine from 2-oxobutanoate: step 4/4.</text>
</comment>
<dbReference type="PROSITE" id="PS00770">
    <property type="entry name" value="AA_TRANSFER_CLASS_4"/>
    <property type="match status" value="1"/>
</dbReference>
<comment type="catalytic activity">
    <reaction evidence="10">
        <text>L-leucine + 2-oxoglutarate = 4-methyl-2-oxopentanoate + L-glutamate</text>
        <dbReference type="Rhea" id="RHEA:18321"/>
        <dbReference type="ChEBI" id="CHEBI:16810"/>
        <dbReference type="ChEBI" id="CHEBI:17865"/>
        <dbReference type="ChEBI" id="CHEBI:29985"/>
        <dbReference type="ChEBI" id="CHEBI:57427"/>
        <dbReference type="EC" id="2.6.1.42"/>
    </reaction>
</comment>
<dbReference type="GO" id="GO:0004084">
    <property type="term" value="F:branched-chain-amino-acid transaminase activity"/>
    <property type="evidence" value="ECO:0007669"/>
    <property type="project" value="UniProtKB-EC"/>
</dbReference>
<dbReference type="FunFam" id="3.20.10.10:FF:000002">
    <property type="entry name" value="D-alanine aminotransferase"/>
    <property type="match status" value="1"/>
</dbReference>
<comment type="pathway">
    <text evidence="3">Amino-acid biosynthesis; L-valine biosynthesis; L-valine from pyruvate: step 4/4.</text>
</comment>
<keyword evidence="7 12" id="KW-0663">Pyridoxal phosphate</keyword>
<evidence type="ECO:0000256" key="5">
    <source>
        <dbReference type="ARBA" id="ARBA00009320"/>
    </source>
</evidence>
<gene>
    <name evidence="13" type="ORF">JIN85_07085</name>
</gene>
<keyword evidence="14" id="KW-1185">Reference proteome</keyword>
<evidence type="ECO:0000256" key="9">
    <source>
        <dbReference type="ARBA" id="ARBA00048798"/>
    </source>
</evidence>
<dbReference type="InterPro" id="IPR001544">
    <property type="entry name" value="Aminotrans_IV"/>
</dbReference>
<dbReference type="Proteomes" id="UP000603141">
    <property type="component" value="Unassembled WGS sequence"/>
</dbReference>
<accession>A0A934VQK0</accession>
<evidence type="ECO:0000256" key="8">
    <source>
        <dbReference type="ARBA" id="ARBA00048212"/>
    </source>
</evidence>
<dbReference type="EC" id="2.6.1.42" evidence="6"/>
<evidence type="ECO:0000256" key="3">
    <source>
        <dbReference type="ARBA" id="ARBA00004931"/>
    </source>
</evidence>
<comment type="similarity">
    <text evidence="5 11">Belongs to the class-IV pyridoxal-phosphate-dependent aminotransferase family.</text>
</comment>
<dbReference type="RefSeq" id="WP_200269049.1">
    <property type="nucleotide sequence ID" value="NZ_JAENIJ010000008.1"/>
</dbReference>
<dbReference type="AlphaFoldDB" id="A0A934VQK0"/>
<comment type="catalytic activity">
    <reaction evidence="8">
        <text>L-valine + 2-oxoglutarate = 3-methyl-2-oxobutanoate + L-glutamate</text>
        <dbReference type="Rhea" id="RHEA:24813"/>
        <dbReference type="ChEBI" id="CHEBI:11851"/>
        <dbReference type="ChEBI" id="CHEBI:16810"/>
        <dbReference type="ChEBI" id="CHEBI:29985"/>
        <dbReference type="ChEBI" id="CHEBI:57762"/>
        <dbReference type="EC" id="2.6.1.42"/>
    </reaction>
</comment>
<dbReference type="Gene3D" id="3.30.470.10">
    <property type="match status" value="1"/>
</dbReference>
<dbReference type="PANTHER" id="PTHR42743:SF11">
    <property type="entry name" value="AMINODEOXYCHORISMATE LYASE"/>
    <property type="match status" value="1"/>
</dbReference>
<comment type="caution">
    <text evidence="13">The sequence shown here is derived from an EMBL/GenBank/DDBJ whole genome shotgun (WGS) entry which is preliminary data.</text>
</comment>
<reference evidence="13" key="1">
    <citation type="submission" date="2021-01" db="EMBL/GenBank/DDBJ databases">
        <title>Modified the classification status of verrucomicrobia.</title>
        <authorList>
            <person name="Feng X."/>
        </authorList>
    </citation>
    <scope>NUCLEOTIDE SEQUENCE</scope>
    <source>
        <strain evidence="13">KCTC 22041</strain>
    </source>
</reference>
<dbReference type="GO" id="GO:0046394">
    <property type="term" value="P:carboxylic acid biosynthetic process"/>
    <property type="evidence" value="ECO:0007669"/>
    <property type="project" value="UniProtKB-ARBA"/>
</dbReference>
<comment type="catalytic activity">
    <reaction evidence="9">
        <text>L-isoleucine + 2-oxoglutarate = (S)-3-methyl-2-oxopentanoate + L-glutamate</text>
        <dbReference type="Rhea" id="RHEA:24801"/>
        <dbReference type="ChEBI" id="CHEBI:16810"/>
        <dbReference type="ChEBI" id="CHEBI:29985"/>
        <dbReference type="ChEBI" id="CHEBI:35146"/>
        <dbReference type="ChEBI" id="CHEBI:58045"/>
        <dbReference type="EC" id="2.6.1.42"/>
    </reaction>
</comment>
<evidence type="ECO:0000256" key="10">
    <source>
        <dbReference type="ARBA" id="ARBA00049229"/>
    </source>
</evidence>
<dbReference type="InterPro" id="IPR036038">
    <property type="entry name" value="Aminotransferase-like"/>
</dbReference>
<dbReference type="EMBL" id="JAENIJ010000008">
    <property type="protein sequence ID" value="MBK1882171.1"/>
    <property type="molecule type" value="Genomic_DNA"/>
</dbReference>